<evidence type="ECO:0000313" key="1">
    <source>
        <dbReference type="EMBL" id="SMX72991.1"/>
    </source>
</evidence>
<evidence type="ECO:0000313" key="2">
    <source>
        <dbReference type="Proteomes" id="UP000234433"/>
    </source>
</evidence>
<sequence length="118" mass="13322">MNRVCRRLTMRLDTRLLPIAERSGKLDLTDRVRRFLITTGGLLATGFETAVPDEYMPAHLGHDIYPQSSWARAGVAPLTYSPKGLRSAIVFIYRPVHKNNYIALTPTEHNLTKKALNC</sequence>
<proteinExistence type="predicted"/>
<organism evidence="1 2">
    <name type="scientific">Brevibacterium antiquum CNRZ 918</name>
    <dbReference type="NCBI Taxonomy" id="1255637"/>
    <lineage>
        <taxon>Bacteria</taxon>
        <taxon>Bacillati</taxon>
        <taxon>Actinomycetota</taxon>
        <taxon>Actinomycetes</taxon>
        <taxon>Micrococcales</taxon>
        <taxon>Brevibacteriaceae</taxon>
        <taxon>Brevibacterium</taxon>
    </lineage>
</organism>
<dbReference type="Proteomes" id="UP000234433">
    <property type="component" value="Unassembled WGS sequence"/>
</dbReference>
<gene>
    <name evidence="1" type="ORF">BANT918_00832</name>
</gene>
<dbReference type="AlphaFoldDB" id="A0A2H1ICQ2"/>
<dbReference type="EMBL" id="FXZD01000002">
    <property type="protein sequence ID" value="SMX72991.1"/>
    <property type="molecule type" value="Genomic_DNA"/>
</dbReference>
<reference evidence="1 2" key="1">
    <citation type="submission" date="2017-03" db="EMBL/GenBank/DDBJ databases">
        <authorList>
            <person name="Afonso C.L."/>
            <person name="Miller P.J."/>
            <person name="Scott M.A."/>
            <person name="Spackman E."/>
            <person name="Goraichik I."/>
            <person name="Dimitrov K.M."/>
            <person name="Suarez D.L."/>
            <person name="Swayne D.E."/>
        </authorList>
    </citation>
    <scope>NUCLEOTIDE SEQUENCE [LARGE SCALE GENOMIC DNA]</scope>
    <source>
        <strain evidence="1 2">CNRZ 918</strain>
    </source>
</reference>
<name>A0A2H1ICQ2_9MICO</name>
<protein>
    <submittedName>
        <fullName evidence="1">Uncharacterized protein</fullName>
    </submittedName>
</protein>
<accession>A0A2H1ICQ2</accession>